<dbReference type="InterPro" id="IPR036291">
    <property type="entry name" value="NAD(P)-bd_dom_sf"/>
</dbReference>
<keyword evidence="1" id="KW-0812">Transmembrane</keyword>
<dbReference type="Gene3D" id="3.40.50.720">
    <property type="entry name" value="NAD(P)-binding Rossmann-like Domain"/>
    <property type="match status" value="1"/>
</dbReference>
<evidence type="ECO:0008006" key="3">
    <source>
        <dbReference type="Google" id="ProtNLM"/>
    </source>
</evidence>
<organism evidence="2">
    <name type="scientific">Arion vulgaris</name>
    <dbReference type="NCBI Taxonomy" id="1028688"/>
    <lineage>
        <taxon>Eukaryota</taxon>
        <taxon>Metazoa</taxon>
        <taxon>Spiralia</taxon>
        <taxon>Lophotrochozoa</taxon>
        <taxon>Mollusca</taxon>
        <taxon>Gastropoda</taxon>
        <taxon>Heterobranchia</taxon>
        <taxon>Euthyneura</taxon>
        <taxon>Panpulmonata</taxon>
        <taxon>Eupulmonata</taxon>
        <taxon>Stylommatophora</taxon>
        <taxon>Helicina</taxon>
        <taxon>Arionoidea</taxon>
        <taxon>Arionidae</taxon>
        <taxon>Arion</taxon>
    </lineage>
</organism>
<keyword evidence="1" id="KW-1133">Transmembrane helix</keyword>
<gene>
    <name evidence="2" type="primary">ORF46488</name>
</gene>
<keyword evidence="1" id="KW-0472">Membrane</keyword>
<dbReference type="AlphaFoldDB" id="A0A0B6Z2V7"/>
<dbReference type="PANTHER" id="PTHR43313">
    <property type="entry name" value="SHORT-CHAIN DEHYDROGENASE/REDUCTASE FAMILY 9C"/>
    <property type="match status" value="1"/>
</dbReference>
<accession>A0A0B6Z2V7</accession>
<dbReference type="EMBL" id="HACG01016049">
    <property type="protein sequence ID" value="CEK62914.1"/>
    <property type="molecule type" value="Transcribed_RNA"/>
</dbReference>
<dbReference type="Pfam" id="PF00106">
    <property type="entry name" value="adh_short"/>
    <property type="match status" value="1"/>
</dbReference>
<sequence length="234" mass="25777">LDKSNTMFWAIVGGFVSFYLLFDRLIRVFKVKNYSSKHVLVTGCDRGFGRDLVIRLDKMGFPVFAACLTEDGRSALSEICSGNVTTLILNVTNKESISEALAVVKQILPTETSLWAVVNNAGVLSRTGPSEMCFHEDYVFACSVNLFGVIEVSRTFLPLLRRSQGRLVLITSIAGRIACASAPYCVSKYGLEAFGDVIRREVSRFGVSVSMIEPGFFRTEIINEESVMSAIEEG</sequence>
<protein>
    <recommendedName>
        <fullName evidence="3">17-beta-hydroxysteroid dehydrogenase type 6</fullName>
    </recommendedName>
</protein>
<dbReference type="GO" id="GO:0008202">
    <property type="term" value="P:steroid metabolic process"/>
    <property type="evidence" value="ECO:0007669"/>
    <property type="project" value="TreeGrafter"/>
</dbReference>
<feature type="non-terminal residue" evidence="2">
    <location>
        <position position="1"/>
    </location>
</feature>
<evidence type="ECO:0000256" key="1">
    <source>
        <dbReference type="SAM" id="Phobius"/>
    </source>
</evidence>
<dbReference type="GO" id="GO:0016491">
    <property type="term" value="F:oxidoreductase activity"/>
    <property type="evidence" value="ECO:0007669"/>
    <property type="project" value="TreeGrafter"/>
</dbReference>
<dbReference type="PRINTS" id="PR00081">
    <property type="entry name" value="GDHRDH"/>
</dbReference>
<evidence type="ECO:0000313" key="2">
    <source>
        <dbReference type="EMBL" id="CEK62914.1"/>
    </source>
</evidence>
<dbReference type="InterPro" id="IPR002347">
    <property type="entry name" value="SDR_fam"/>
</dbReference>
<dbReference type="PANTHER" id="PTHR43313:SF1">
    <property type="entry name" value="3BETA-HYDROXYSTEROID DEHYDROGENASE DHS-16"/>
    <property type="match status" value="1"/>
</dbReference>
<dbReference type="SUPFAM" id="SSF51735">
    <property type="entry name" value="NAD(P)-binding Rossmann-fold domains"/>
    <property type="match status" value="1"/>
</dbReference>
<feature type="non-terminal residue" evidence="2">
    <location>
        <position position="234"/>
    </location>
</feature>
<proteinExistence type="predicted"/>
<reference evidence="2" key="1">
    <citation type="submission" date="2014-12" db="EMBL/GenBank/DDBJ databases">
        <title>Insight into the proteome of Arion vulgaris.</title>
        <authorList>
            <person name="Aradska J."/>
            <person name="Bulat T."/>
            <person name="Smidak R."/>
            <person name="Sarate P."/>
            <person name="Gangsoo J."/>
            <person name="Sialana F."/>
            <person name="Bilban M."/>
            <person name="Lubec G."/>
        </authorList>
    </citation>
    <scope>NUCLEOTIDE SEQUENCE</scope>
    <source>
        <tissue evidence="2">Skin</tissue>
    </source>
</reference>
<feature type="transmembrane region" description="Helical" evidence="1">
    <location>
        <begin position="6"/>
        <end position="22"/>
    </location>
</feature>
<name>A0A0B6Z2V7_9EUPU</name>